<dbReference type="OrthoDB" id="6619981at2759"/>
<proteinExistence type="predicted"/>
<reference evidence="3 4" key="1">
    <citation type="journal article" date="2019" name="J. Hered.">
        <title>An Improved Genome Assembly for Drosophila navojoa, the Basal Species in the mojavensis Cluster.</title>
        <authorList>
            <person name="Vanderlinde T."/>
            <person name="Dupim E.G."/>
            <person name="Nazario-Yepiz N.O."/>
            <person name="Carvalho A.B."/>
        </authorList>
    </citation>
    <scope>NUCLEOTIDE SEQUENCE [LARGE SCALE GENOMIC DNA]</scope>
    <source>
        <strain evidence="3">Navoj_Jal97</strain>
        <tissue evidence="3">Whole organism</tissue>
    </source>
</reference>
<sequence length="103" mass="12195">MKHQQVVVDYWTMLKTSALCLILAVTGFIFLRMVQTIFWLPKRFNQNQERLEALAKQYSEQMDPEERAEIEKMFNSDEPPTEEQIKKLLEGSKSESDEPKKEQ</sequence>
<organism evidence="3 4">
    <name type="scientific">Drosophila navojoa</name>
    <name type="common">Fruit fly</name>
    <dbReference type="NCBI Taxonomy" id="7232"/>
    <lineage>
        <taxon>Eukaryota</taxon>
        <taxon>Metazoa</taxon>
        <taxon>Ecdysozoa</taxon>
        <taxon>Arthropoda</taxon>
        <taxon>Hexapoda</taxon>
        <taxon>Insecta</taxon>
        <taxon>Pterygota</taxon>
        <taxon>Neoptera</taxon>
        <taxon>Endopterygota</taxon>
        <taxon>Diptera</taxon>
        <taxon>Brachycera</taxon>
        <taxon>Muscomorpha</taxon>
        <taxon>Ephydroidea</taxon>
        <taxon>Drosophilidae</taxon>
        <taxon>Drosophila</taxon>
    </lineage>
</organism>
<dbReference type="AlphaFoldDB" id="A0A484B9T8"/>
<feature type="region of interest" description="Disordered" evidence="1">
    <location>
        <begin position="73"/>
        <end position="103"/>
    </location>
</feature>
<keyword evidence="2" id="KW-0812">Transmembrane</keyword>
<feature type="transmembrane region" description="Helical" evidence="2">
    <location>
        <begin position="16"/>
        <end position="40"/>
    </location>
</feature>
<keyword evidence="2" id="KW-0472">Membrane</keyword>
<keyword evidence="4" id="KW-1185">Reference proteome</keyword>
<feature type="compositionally biased region" description="Basic and acidic residues" evidence="1">
    <location>
        <begin position="83"/>
        <end position="103"/>
    </location>
</feature>
<evidence type="ECO:0000256" key="1">
    <source>
        <dbReference type="SAM" id="MobiDB-lite"/>
    </source>
</evidence>
<evidence type="ECO:0000313" key="4">
    <source>
        <dbReference type="Proteomes" id="UP000295192"/>
    </source>
</evidence>
<gene>
    <name evidence="3" type="ORF">AWZ03_008774</name>
</gene>
<dbReference type="EMBL" id="LSRL02000094">
    <property type="protein sequence ID" value="TDG44800.1"/>
    <property type="molecule type" value="Genomic_DNA"/>
</dbReference>
<dbReference type="Proteomes" id="UP000295192">
    <property type="component" value="Unassembled WGS sequence"/>
</dbReference>
<keyword evidence="2" id="KW-1133">Transmembrane helix</keyword>
<name>A0A484B9T8_DRONA</name>
<dbReference type="OMA" id="VQTIFWL"/>
<comment type="caution">
    <text evidence="3">The sequence shown here is derived from an EMBL/GenBank/DDBJ whole genome shotgun (WGS) entry which is preliminary data.</text>
</comment>
<protein>
    <submittedName>
        <fullName evidence="3">Uncharacterized protein</fullName>
    </submittedName>
</protein>
<evidence type="ECO:0000313" key="3">
    <source>
        <dbReference type="EMBL" id="TDG44800.1"/>
    </source>
</evidence>
<evidence type="ECO:0000256" key="2">
    <source>
        <dbReference type="SAM" id="Phobius"/>
    </source>
</evidence>
<accession>A0A484B9T8</accession>